<reference evidence="1 2" key="1">
    <citation type="journal article" date="2021" name="BMC Genomics">
        <title>Datura genome reveals duplications of psychoactive alkaloid biosynthetic genes and high mutation rate following tissue culture.</title>
        <authorList>
            <person name="Rajewski A."/>
            <person name="Carter-House D."/>
            <person name="Stajich J."/>
            <person name="Litt A."/>
        </authorList>
    </citation>
    <scope>NUCLEOTIDE SEQUENCE [LARGE SCALE GENOMIC DNA]</scope>
    <source>
        <strain evidence="1">AR-01</strain>
    </source>
</reference>
<gene>
    <name evidence="1" type="ORF">HAX54_000271</name>
</gene>
<name>A0ABS8T1Q7_DATST</name>
<sequence length="110" mass="12334">EAPRLSDGIVEKLRFPSHSCGREKVRGHMNELRNDGDKLSLAYQTLYMINEKTLLKLSLTCTNDFYCRILNQPFQAADNVAVQLGFVLLGKDGRSMSVREGVTNTSGVVW</sequence>
<dbReference type="Proteomes" id="UP000823775">
    <property type="component" value="Unassembled WGS sequence"/>
</dbReference>
<evidence type="ECO:0000313" key="2">
    <source>
        <dbReference type="Proteomes" id="UP000823775"/>
    </source>
</evidence>
<protein>
    <submittedName>
        <fullName evidence="1">Uncharacterized protein</fullName>
    </submittedName>
</protein>
<keyword evidence="2" id="KW-1185">Reference proteome</keyword>
<dbReference type="EMBL" id="JACEIK010001007">
    <property type="protein sequence ID" value="MCD7464944.1"/>
    <property type="molecule type" value="Genomic_DNA"/>
</dbReference>
<evidence type="ECO:0000313" key="1">
    <source>
        <dbReference type="EMBL" id="MCD7464944.1"/>
    </source>
</evidence>
<feature type="non-terminal residue" evidence="1">
    <location>
        <position position="1"/>
    </location>
</feature>
<feature type="non-terminal residue" evidence="1">
    <location>
        <position position="110"/>
    </location>
</feature>
<accession>A0ABS8T1Q7</accession>
<comment type="caution">
    <text evidence="1">The sequence shown here is derived from an EMBL/GenBank/DDBJ whole genome shotgun (WGS) entry which is preliminary data.</text>
</comment>
<organism evidence="1 2">
    <name type="scientific">Datura stramonium</name>
    <name type="common">Jimsonweed</name>
    <name type="synonym">Common thornapple</name>
    <dbReference type="NCBI Taxonomy" id="4076"/>
    <lineage>
        <taxon>Eukaryota</taxon>
        <taxon>Viridiplantae</taxon>
        <taxon>Streptophyta</taxon>
        <taxon>Embryophyta</taxon>
        <taxon>Tracheophyta</taxon>
        <taxon>Spermatophyta</taxon>
        <taxon>Magnoliopsida</taxon>
        <taxon>eudicotyledons</taxon>
        <taxon>Gunneridae</taxon>
        <taxon>Pentapetalae</taxon>
        <taxon>asterids</taxon>
        <taxon>lamiids</taxon>
        <taxon>Solanales</taxon>
        <taxon>Solanaceae</taxon>
        <taxon>Solanoideae</taxon>
        <taxon>Datureae</taxon>
        <taxon>Datura</taxon>
    </lineage>
</organism>
<proteinExistence type="predicted"/>